<dbReference type="AlphaFoldDB" id="X0UR25"/>
<comment type="caution">
    <text evidence="1">The sequence shown here is derived from an EMBL/GenBank/DDBJ whole genome shotgun (WGS) entry which is preliminary data.</text>
</comment>
<name>X0UR25_9ZZZZ</name>
<sequence>RHISFTCVHNIVSINKFIGHPGKTQAPDK</sequence>
<protein>
    <submittedName>
        <fullName evidence="1">Uncharacterized protein</fullName>
    </submittedName>
</protein>
<reference evidence="1" key="1">
    <citation type="journal article" date="2014" name="Front. Microbiol.">
        <title>High frequency of phylogenetically diverse reductive dehalogenase-homologous genes in deep subseafloor sedimentary metagenomes.</title>
        <authorList>
            <person name="Kawai M."/>
            <person name="Futagami T."/>
            <person name="Toyoda A."/>
            <person name="Takaki Y."/>
            <person name="Nishi S."/>
            <person name="Hori S."/>
            <person name="Arai W."/>
            <person name="Tsubouchi T."/>
            <person name="Morono Y."/>
            <person name="Uchiyama I."/>
            <person name="Ito T."/>
            <person name="Fujiyama A."/>
            <person name="Inagaki F."/>
            <person name="Takami H."/>
        </authorList>
    </citation>
    <scope>NUCLEOTIDE SEQUENCE</scope>
    <source>
        <strain evidence="1">Expedition CK06-06</strain>
    </source>
</reference>
<dbReference type="EMBL" id="BARS01026532">
    <property type="protein sequence ID" value="GAG01692.1"/>
    <property type="molecule type" value="Genomic_DNA"/>
</dbReference>
<accession>X0UR25</accession>
<organism evidence="1">
    <name type="scientific">marine sediment metagenome</name>
    <dbReference type="NCBI Taxonomy" id="412755"/>
    <lineage>
        <taxon>unclassified sequences</taxon>
        <taxon>metagenomes</taxon>
        <taxon>ecological metagenomes</taxon>
    </lineage>
</organism>
<evidence type="ECO:0000313" key="1">
    <source>
        <dbReference type="EMBL" id="GAG01692.1"/>
    </source>
</evidence>
<feature type="non-terminal residue" evidence="1">
    <location>
        <position position="1"/>
    </location>
</feature>
<proteinExistence type="predicted"/>
<gene>
    <name evidence="1" type="ORF">S01H1_41803</name>
</gene>